<dbReference type="Proteomes" id="UP000244005">
    <property type="component" value="Unassembled WGS sequence"/>
</dbReference>
<dbReference type="Gramene" id="Mp1g09560.1">
    <property type="protein sequence ID" value="Mp1g09560.1.cds"/>
    <property type="gene ID" value="Mp1g09560"/>
</dbReference>
<accession>A0A2R6WFS4</accession>
<dbReference type="Pfam" id="PF14968">
    <property type="entry name" value="CCDC84"/>
    <property type="match status" value="1"/>
</dbReference>
<proteinExistence type="predicted"/>
<protein>
    <submittedName>
        <fullName evidence="1">Uncharacterized protein</fullName>
    </submittedName>
</protein>
<sequence length="193" mass="22545">MPMQYQFCRVCRHNHNQGKGHRLSTKHKLRVDALLKKFQKNIQEVKFFLKNAMRLRGDFGNRSKFWCNFCEQETSEDKSEFACAETIRHLASKTHVEAVKRFWFENGGDVGKRSLFHFSEIDLEKWEEACRMAPLQDGHDSLGNQMNRIKVFSILAFQMARFSLKLPHLLSLGLSTTSRNLVPIMEHSKTARV</sequence>
<evidence type="ECO:0000313" key="1">
    <source>
        <dbReference type="EMBL" id="PTQ32697.1"/>
    </source>
</evidence>
<dbReference type="PANTHER" id="PTHR31198:SF1">
    <property type="entry name" value="CENTROSOMAL AT-AC SPLICING FACTOR"/>
    <property type="match status" value="1"/>
</dbReference>
<dbReference type="OMA" id="QWEKCCE"/>
<name>A0A2R6WFS4_MARPO</name>
<gene>
    <name evidence="1" type="ORF">MARPO_0096s0044</name>
</gene>
<evidence type="ECO:0000313" key="2">
    <source>
        <dbReference type="Proteomes" id="UP000244005"/>
    </source>
</evidence>
<organism evidence="1 2">
    <name type="scientific">Marchantia polymorpha</name>
    <name type="common">Common liverwort</name>
    <name type="synonym">Marchantia aquatica</name>
    <dbReference type="NCBI Taxonomy" id="3197"/>
    <lineage>
        <taxon>Eukaryota</taxon>
        <taxon>Viridiplantae</taxon>
        <taxon>Streptophyta</taxon>
        <taxon>Embryophyta</taxon>
        <taxon>Marchantiophyta</taxon>
        <taxon>Marchantiopsida</taxon>
        <taxon>Marchantiidae</taxon>
        <taxon>Marchantiales</taxon>
        <taxon>Marchantiaceae</taxon>
        <taxon>Marchantia</taxon>
    </lineage>
</organism>
<reference evidence="2" key="1">
    <citation type="journal article" date="2017" name="Cell">
        <title>Insights into land plant evolution garnered from the Marchantia polymorpha genome.</title>
        <authorList>
            <person name="Bowman J.L."/>
            <person name="Kohchi T."/>
            <person name="Yamato K.T."/>
            <person name="Jenkins J."/>
            <person name="Shu S."/>
            <person name="Ishizaki K."/>
            <person name="Yamaoka S."/>
            <person name="Nishihama R."/>
            <person name="Nakamura Y."/>
            <person name="Berger F."/>
            <person name="Adam C."/>
            <person name="Aki S.S."/>
            <person name="Althoff F."/>
            <person name="Araki T."/>
            <person name="Arteaga-Vazquez M.A."/>
            <person name="Balasubrmanian S."/>
            <person name="Barry K."/>
            <person name="Bauer D."/>
            <person name="Boehm C.R."/>
            <person name="Briginshaw L."/>
            <person name="Caballero-Perez J."/>
            <person name="Catarino B."/>
            <person name="Chen F."/>
            <person name="Chiyoda S."/>
            <person name="Chovatia M."/>
            <person name="Davies K.M."/>
            <person name="Delmans M."/>
            <person name="Demura T."/>
            <person name="Dierschke T."/>
            <person name="Dolan L."/>
            <person name="Dorantes-Acosta A.E."/>
            <person name="Eklund D.M."/>
            <person name="Florent S.N."/>
            <person name="Flores-Sandoval E."/>
            <person name="Fujiyama A."/>
            <person name="Fukuzawa H."/>
            <person name="Galik B."/>
            <person name="Grimanelli D."/>
            <person name="Grimwood J."/>
            <person name="Grossniklaus U."/>
            <person name="Hamada T."/>
            <person name="Haseloff J."/>
            <person name="Hetherington A.J."/>
            <person name="Higo A."/>
            <person name="Hirakawa Y."/>
            <person name="Hundley H.N."/>
            <person name="Ikeda Y."/>
            <person name="Inoue K."/>
            <person name="Inoue S.I."/>
            <person name="Ishida S."/>
            <person name="Jia Q."/>
            <person name="Kakita M."/>
            <person name="Kanazawa T."/>
            <person name="Kawai Y."/>
            <person name="Kawashima T."/>
            <person name="Kennedy M."/>
            <person name="Kinose K."/>
            <person name="Kinoshita T."/>
            <person name="Kohara Y."/>
            <person name="Koide E."/>
            <person name="Komatsu K."/>
            <person name="Kopischke S."/>
            <person name="Kubo M."/>
            <person name="Kyozuka J."/>
            <person name="Lagercrantz U."/>
            <person name="Lin S.S."/>
            <person name="Lindquist E."/>
            <person name="Lipzen A.M."/>
            <person name="Lu C.W."/>
            <person name="De Luna E."/>
            <person name="Martienssen R.A."/>
            <person name="Minamino N."/>
            <person name="Mizutani M."/>
            <person name="Mizutani M."/>
            <person name="Mochizuki N."/>
            <person name="Monte I."/>
            <person name="Mosher R."/>
            <person name="Nagasaki H."/>
            <person name="Nakagami H."/>
            <person name="Naramoto S."/>
            <person name="Nishitani K."/>
            <person name="Ohtani M."/>
            <person name="Okamoto T."/>
            <person name="Okumura M."/>
            <person name="Phillips J."/>
            <person name="Pollak B."/>
            <person name="Reinders A."/>
            <person name="Rovekamp M."/>
            <person name="Sano R."/>
            <person name="Sawa S."/>
            <person name="Schmid M.W."/>
            <person name="Shirakawa M."/>
            <person name="Solano R."/>
            <person name="Spunde A."/>
            <person name="Suetsugu N."/>
            <person name="Sugano S."/>
            <person name="Sugiyama A."/>
            <person name="Sun R."/>
            <person name="Suzuki Y."/>
            <person name="Takenaka M."/>
            <person name="Takezawa D."/>
            <person name="Tomogane H."/>
            <person name="Tsuzuki M."/>
            <person name="Ueda T."/>
            <person name="Umeda M."/>
            <person name="Ward J.M."/>
            <person name="Watanabe Y."/>
            <person name="Yazaki K."/>
            <person name="Yokoyama R."/>
            <person name="Yoshitake Y."/>
            <person name="Yotsui I."/>
            <person name="Zachgo S."/>
            <person name="Schmutz J."/>
        </authorList>
    </citation>
    <scope>NUCLEOTIDE SEQUENCE [LARGE SCALE GENOMIC DNA]</scope>
    <source>
        <strain evidence="2">Tak-1</strain>
    </source>
</reference>
<dbReference type="EMBL" id="KZ772768">
    <property type="protein sequence ID" value="PTQ32697.1"/>
    <property type="molecule type" value="Genomic_DNA"/>
</dbReference>
<dbReference type="OrthoDB" id="1892805at2759"/>
<keyword evidence="2" id="KW-1185">Reference proteome</keyword>
<dbReference type="InterPro" id="IPR028015">
    <property type="entry name" value="CCDC84-like"/>
</dbReference>
<dbReference type="AlphaFoldDB" id="A0A2R6WFS4"/>
<dbReference type="PANTHER" id="PTHR31198">
    <property type="entry name" value="COILED-COIL DOMAIN-CONTAINING PROTEIN 84"/>
    <property type="match status" value="1"/>
</dbReference>